<name>A0A9Y2AJD8_9FIRM</name>
<organism evidence="2 3">
    <name type="scientific">Selenobaculum gibii</name>
    <dbReference type="NCBI Taxonomy" id="3054208"/>
    <lineage>
        <taxon>Bacteria</taxon>
        <taxon>Bacillati</taxon>
        <taxon>Bacillota</taxon>
        <taxon>Negativicutes</taxon>
        <taxon>Selenomonadales</taxon>
        <taxon>Selenomonadaceae</taxon>
        <taxon>Selenobaculum</taxon>
    </lineage>
</organism>
<evidence type="ECO:0000256" key="1">
    <source>
        <dbReference type="SAM" id="MobiDB-lite"/>
    </source>
</evidence>
<evidence type="ECO:0000313" key="3">
    <source>
        <dbReference type="Proteomes" id="UP001243623"/>
    </source>
</evidence>
<dbReference type="AlphaFoldDB" id="A0A9Y2AJD8"/>
<dbReference type="Proteomes" id="UP001243623">
    <property type="component" value="Chromosome"/>
</dbReference>
<accession>A0A9Y2AJD8</accession>
<keyword evidence="3" id="KW-1185">Reference proteome</keyword>
<dbReference type="EMBL" id="CP120678">
    <property type="protein sequence ID" value="WIW70911.1"/>
    <property type="molecule type" value="Genomic_DNA"/>
</dbReference>
<evidence type="ECO:0000313" key="2">
    <source>
        <dbReference type="EMBL" id="WIW70911.1"/>
    </source>
</evidence>
<sequence>MSEEERKLRPAKWQKPEVEDTRTNQTEMKREPDWQNRQENMCRPQPRGYCYPRVGALQGGCYPGRYIGWYHHHHKCPPRHLCYPRAYYQY</sequence>
<reference evidence="2" key="1">
    <citation type="submission" date="2023-03" db="EMBL/GenBank/DDBJ databases">
        <title>Selenobaculum gbiensis gen. nov. sp. nov., a new bacterium isolated from the gut microbiota of IBD patient.</title>
        <authorList>
            <person name="Yeo S."/>
            <person name="Park H."/>
            <person name="Huh C.S."/>
        </authorList>
    </citation>
    <scope>NUCLEOTIDE SEQUENCE</scope>
    <source>
        <strain evidence="2">ICN-92133</strain>
    </source>
</reference>
<protein>
    <submittedName>
        <fullName evidence="2">Uncharacterized protein</fullName>
    </submittedName>
</protein>
<gene>
    <name evidence="2" type="ORF">P3F81_00880</name>
</gene>
<dbReference type="KEGG" id="sgbi:P3F81_00880"/>
<feature type="region of interest" description="Disordered" evidence="1">
    <location>
        <begin position="1"/>
        <end position="39"/>
    </location>
</feature>
<proteinExistence type="predicted"/>
<feature type="compositionally biased region" description="Basic and acidic residues" evidence="1">
    <location>
        <begin position="1"/>
        <end position="36"/>
    </location>
</feature>
<dbReference type="RefSeq" id="WP_147667238.1">
    <property type="nucleotide sequence ID" value="NZ_CP120678.1"/>
</dbReference>